<dbReference type="EMBL" id="JAAAIP010001032">
    <property type="protein sequence ID" value="KAG0310642.1"/>
    <property type="molecule type" value="Genomic_DNA"/>
</dbReference>
<reference evidence="3" key="1">
    <citation type="journal article" date="2020" name="Fungal Divers.">
        <title>Resolving the Mortierellaceae phylogeny through synthesis of multi-gene phylogenetics and phylogenomics.</title>
        <authorList>
            <person name="Vandepol N."/>
            <person name="Liber J."/>
            <person name="Desiro A."/>
            <person name="Na H."/>
            <person name="Kennedy M."/>
            <person name="Barry K."/>
            <person name="Grigoriev I.V."/>
            <person name="Miller A.N."/>
            <person name="O'Donnell K."/>
            <person name="Stajich J.E."/>
            <person name="Bonito G."/>
        </authorList>
    </citation>
    <scope>NUCLEOTIDE SEQUENCE</scope>
    <source>
        <strain evidence="3">REB-010B</strain>
    </source>
</reference>
<dbReference type="Pfam" id="PF23948">
    <property type="entry name" value="ARM_5"/>
    <property type="match status" value="1"/>
</dbReference>
<evidence type="ECO:0000256" key="1">
    <source>
        <dbReference type="SAM" id="MobiDB-lite"/>
    </source>
</evidence>
<feature type="non-terminal residue" evidence="3">
    <location>
        <position position="571"/>
    </location>
</feature>
<comment type="caution">
    <text evidence="3">The sequence shown here is derived from an EMBL/GenBank/DDBJ whole genome shotgun (WGS) entry which is preliminary data.</text>
</comment>
<evidence type="ECO:0000313" key="4">
    <source>
        <dbReference type="Proteomes" id="UP000738325"/>
    </source>
</evidence>
<dbReference type="SUPFAM" id="SSF48371">
    <property type="entry name" value="ARM repeat"/>
    <property type="match status" value="1"/>
</dbReference>
<keyword evidence="4" id="KW-1185">Reference proteome</keyword>
<dbReference type="AlphaFoldDB" id="A0A9P6R3U9"/>
<sequence length="571" mass="62655">MELFRHSPPVQEALLLANANIDSAHITQDRKQALEYCKVAEEELEKIKDAVGSTHLDQVIAAYRELGGLLDKLGASDKTVGIHNTVDTFRTSMAVPSVAPIADQPPSSSQGTNAPDRKSSLVPPGVHSTDQSAPLSPSGNTIPTYGPGLIPASIFAKDFSPQLFKGMLPRPDEALSDTRQLVYCLALLQASLSPDDSIDEATRTWLRDTKANEDEQDRLKTMATDVFLEFMRDGLKDEKATAEIACIAPVLESSNFRSLLGAFVTSIRDSPLLNTHAVEGLNRIIQCAAPGSMEPGDLIKILEHFQSWLQSTHTHSLDHVYRLMGTVSRILDAMVDGGIKDLDPRNLHHPLLLLLSDIQKELEKSTDPHLVFKAAYAFQALQQVHNDEKPWRTASRPTETVETGTARLFSEVEEFNVDIFIDTAEGGVEVADNILGRAEVAYRNIGALKGSGQDLREALKTSFSRKHAWYTMLRSIDTLLQNGELTKVKAMACNAPCRRELAFQWGVCQRIANLASDPMWDADSQEGAVAFLGEIYLNDAVWGQDSKVNQIIIDILMQLASTSLMSGGAKK</sequence>
<organism evidence="3 4">
    <name type="scientific">Dissophora globulifera</name>
    <dbReference type="NCBI Taxonomy" id="979702"/>
    <lineage>
        <taxon>Eukaryota</taxon>
        <taxon>Fungi</taxon>
        <taxon>Fungi incertae sedis</taxon>
        <taxon>Mucoromycota</taxon>
        <taxon>Mortierellomycotina</taxon>
        <taxon>Mortierellomycetes</taxon>
        <taxon>Mortierellales</taxon>
        <taxon>Mortierellaceae</taxon>
        <taxon>Dissophora</taxon>
    </lineage>
</organism>
<feature type="compositionally biased region" description="Polar residues" evidence="1">
    <location>
        <begin position="128"/>
        <end position="142"/>
    </location>
</feature>
<dbReference type="Proteomes" id="UP000738325">
    <property type="component" value="Unassembled WGS sequence"/>
</dbReference>
<dbReference type="InterPro" id="IPR056251">
    <property type="entry name" value="Arm_rpt_dom"/>
</dbReference>
<proteinExistence type="predicted"/>
<gene>
    <name evidence="3" type="ORF">BGZ99_000255</name>
</gene>
<accession>A0A9P6R3U9</accession>
<evidence type="ECO:0000259" key="2">
    <source>
        <dbReference type="Pfam" id="PF23948"/>
    </source>
</evidence>
<dbReference type="OrthoDB" id="2422986at2759"/>
<name>A0A9P6R3U9_9FUNG</name>
<protein>
    <recommendedName>
        <fullName evidence="2">Arm-like repeat domain-containing protein</fullName>
    </recommendedName>
</protein>
<feature type="region of interest" description="Disordered" evidence="1">
    <location>
        <begin position="99"/>
        <end position="142"/>
    </location>
</feature>
<dbReference type="InterPro" id="IPR016024">
    <property type="entry name" value="ARM-type_fold"/>
</dbReference>
<evidence type="ECO:0000313" key="3">
    <source>
        <dbReference type="EMBL" id="KAG0310642.1"/>
    </source>
</evidence>
<feature type="domain" description="Arm-like repeat" evidence="2">
    <location>
        <begin position="206"/>
        <end position="556"/>
    </location>
</feature>